<sequence length="147" mass="16767">MFRTFLESNLRIDREIENYCPPPDGQVSRKRFRKRNSVHRQARTELLSVHNATLTEKIAGQKKEEGTSPLTTFFRISSSIRFSTQVISAVDAHQQVHTQQHLRAQHDALVKSLSIALSFSCNVMNERNSPIERLLFPGIMLGPLVPN</sequence>
<dbReference type="AlphaFoldDB" id="A0A4C1W8G0"/>
<accession>A0A4C1W8G0</accession>
<dbReference type="Proteomes" id="UP000299102">
    <property type="component" value="Unassembled WGS sequence"/>
</dbReference>
<comment type="caution">
    <text evidence="1">The sequence shown here is derived from an EMBL/GenBank/DDBJ whole genome shotgun (WGS) entry which is preliminary data.</text>
</comment>
<evidence type="ECO:0000313" key="1">
    <source>
        <dbReference type="EMBL" id="GBP47190.1"/>
    </source>
</evidence>
<keyword evidence="2" id="KW-1185">Reference proteome</keyword>
<name>A0A4C1W8G0_EUMVA</name>
<gene>
    <name evidence="1" type="ORF">EVAR_38302_1</name>
</gene>
<proteinExistence type="predicted"/>
<organism evidence="1 2">
    <name type="scientific">Eumeta variegata</name>
    <name type="common">Bagworm moth</name>
    <name type="synonym">Eumeta japonica</name>
    <dbReference type="NCBI Taxonomy" id="151549"/>
    <lineage>
        <taxon>Eukaryota</taxon>
        <taxon>Metazoa</taxon>
        <taxon>Ecdysozoa</taxon>
        <taxon>Arthropoda</taxon>
        <taxon>Hexapoda</taxon>
        <taxon>Insecta</taxon>
        <taxon>Pterygota</taxon>
        <taxon>Neoptera</taxon>
        <taxon>Endopterygota</taxon>
        <taxon>Lepidoptera</taxon>
        <taxon>Glossata</taxon>
        <taxon>Ditrysia</taxon>
        <taxon>Tineoidea</taxon>
        <taxon>Psychidae</taxon>
        <taxon>Oiketicinae</taxon>
        <taxon>Eumeta</taxon>
    </lineage>
</organism>
<reference evidence="1 2" key="1">
    <citation type="journal article" date="2019" name="Commun. Biol.">
        <title>The bagworm genome reveals a unique fibroin gene that provides high tensile strength.</title>
        <authorList>
            <person name="Kono N."/>
            <person name="Nakamura H."/>
            <person name="Ohtoshi R."/>
            <person name="Tomita M."/>
            <person name="Numata K."/>
            <person name="Arakawa K."/>
        </authorList>
    </citation>
    <scope>NUCLEOTIDE SEQUENCE [LARGE SCALE GENOMIC DNA]</scope>
</reference>
<dbReference type="EMBL" id="BGZK01000497">
    <property type="protein sequence ID" value="GBP47190.1"/>
    <property type="molecule type" value="Genomic_DNA"/>
</dbReference>
<protein>
    <submittedName>
        <fullName evidence="1">Uncharacterized protein</fullName>
    </submittedName>
</protein>
<evidence type="ECO:0000313" key="2">
    <source>
        <dbReference type="Proteomes" id="UP000299102"/>
    </source>
</evidence>